<dbReference type="InterPro" id="IPR000504">
    <property type="entry name" value="RRM_dom"/>
</dbReference>
<name>A0A8T0XU18_PANVG</name>
<evidence type="ECO:0000256" key="2">
    <source>
        <dbReference type="SAM" id="MobiDB-lite"/>
    </source>
</evidence>
<dbReference type="Pfam" id="PF00076">
    <property type="entry name" value="RRM_1"/>
    <property type="match status" value="1"/>
</dbReference>
<dbReference type="AlphaFoldDB" id="A0A8T0XU18"/>
<organism evidence="4 5">
    <name type="scientific">Panicum virgatum</name>
    <name type="common">Blackwell switchgrass</name>
    <dbReference type="NCBI Taxonomy" id="38727"/>
    <lineage>
        <taxon>Eukaryota</taxon>
        <taxon>Viridiplantae</taxon>
        <taxon>Streptophyta</taxon>
        <taxon>Embryophyta</taxon>
        <taxon>Tracheophyta</taxon>
        <taxon>Spermatophyta</taxon>
        <taxon>Magnoliopsida</taxon>
        <taxon>Liliopsida</taxon>
        <taxon>Poales</taxon>
        <taxon>Poaceae</taxon>
        <taxon>PACMAD clade</taxon>
        <taxon>Panicoideae</taxon>
        <taxon>Panicodae</taxon>
        <taxon>Paniceae</taxon>
        <taxon>Panicinae</taxon>
        <taxon>Panicum</taxon>
        <taxon>Panicum sect. Hiantes</taxon>
    </lineage>
</organism>
<accession>A0A8T0XU18</accession>
<feature type="region of interest" description="Disordered" evidence="2">
    <location>
        <begin position="81"/>
        <end position="131"/>
    </location>
</feature>
<keyword evidence="1" id="KW-0694">RNA-binding</keyword>
<proteinExistence type="predicted"/>
<evidence type="ECO:0000313" key="4">
    <source>
        <dbReference type="EMBL" id="KAG2662528.1"/>
    </source>
</evidence>
<dbReference type="GO" id="GO:0005847">
    <property type="term" value="C:mRNA cleavage and polyadenylation specificity factor complex"/>
    <property type="evidence" value="ECO:0007669"/>
    <property type="project" value="TreeGrafter"/>
</dbReference>
<evidence type="ECO:0000313" key="5">
    <source>
        <dbReference type="Proteomes" id="UP000823388"/>
    </source>
</evidence>
<dbReference type="GO" id="GO:0003729">
    <property type="term" value="F:mRNA binding"/>
    <property type="evidence" value="ECO:0007669"/>
    <property type="project" value="TreeGrafter"/>
</dbReference>
<evidence type="ECO:0000259" key="3">
    <source>
        <dbReference type="PROSITE" id="PS50102"/>
    </source>
</evidence>
<dbReference type="Gene3D" id="3.30.70.330">
    <property type="match status" value="1"/>
</dbReference>
<gene>
    <name evidence="4" type="ORF">PVAP13_1KG543033</name>
</gene>
<reference evidence="4" key="1">
    <citation type="submission" date="2020-05" db="EMBL/GenBank/DDBJ databases">
        <title>WGS assembly of Panicum virgatum.</title>
        <authorList>
            <person name="Lovell J.T."/>
            <person name="Jenkins J."/>
            <person name="Shu S."/>
            <person name="Juenger T.E."/>
            <person name="Schmutz J."/>
        </authorList>
    </citation>
    <scope>NUCLEOTIDE SEQUENCE</scope>
    <source>
        <strain evidence="4">AP13</strain>
    </source>
</reference>
<dbReference type="InterPro" id="IPR012677">
    <property type="entry name" value="Nucleotide-bd_a/b_plait_sf"/>
</dbReference>
<comment type="caution">
    <text evidence="4">The sequence shown here is derived from an EMBL/GenBank/DDBJ whole genome shotgun (WGS) entry which is preliminary data.</text>
</comment>
<dbReference type="PROSITE" id="PS50102">
    <property type="entry name" value="RRM"/>
    <property type="match status" value="1"/>
</dbReference>
<feature type="domain" description="RRM" evidence="3">
    <location>
        <begin position="4"/>
        <end position="90"/>
    </location>
</feature>
<dbReference type="PANTHER" id="PTHR45735:SF4">
    <property type="entry name" value="RRM DOMAIN-CONTAINING PROTEIN"/>
    <property type="match status" value="1"/>
</dbReference>
<dbReference type="Proteomes" id="UP000823388">
    <property type="component" value="Chromosome 1K"/>
</dbReference>
<dbReference type="InterPro" id="IPR035979">
    <property type="entry name" value="RBD_domain_sf"/>
</dbReference>
<sequence length="131" mass="14602">MTSGPVFHLLLPHRSFPLFLTRAQQRNSVVAAHPRGGARSLRLAADLTTDKRKGYAFIEYPDDETARSACHNLDSRNLRGRELRVGLPGRQRHPSASQSALRTPSMPHHSSPGLPCSTPSRSTWRRGRRVS</sequence>
<dbReference type="PANTHER" id="PTHR45735">
    <property type="entry name" value="CLEAVAGE STIMULATION FACTOR SUBUNIT 2"/>
    <property type="match status" value="1"/>
</dbReference>
<evidence type="ECO:0000256" key="1">
    <source>
        <dbReference type="PROSITE-ProRule" id="PRU00176"/>
    </source>
</evidence>
<dbReference type="EMBL" id="CM029037">
    <property type="protein sequence ID" value="KAG2662528.1"/>
    <property type="molecule type" value="Genomic_DNA"/>
</dbReference>
<keyword evidence="5" id="KW-1185">Reference proteome</keyword>
<protein>
    <recommendedName>
        <fullName evidence="3">RRM domain-containing protein</fullName>
    </recommendedName>
</protein>
<dbReference type="SUPFAM" id="SSF54928">
    <property type="entry name" value="RNA-binding domain, RBD"/>
    <property type="match status" value="1"/>
</dbReference>